<evidence type="ECO:0000313" key="4">
    <source>
        <dbReference type="EMBL" id="CAH1163155.1"/>
    </source>
</evidence>
<dbReference type="PANTHER" id="PTHR19854:SF1">
    <property type="entry name" value="GUANINE NUCLEOTIDE-BINDING PROTEIN SUBUNIT BETA-LIKE PROTEIN 1"/>
    <property type="match status" value="1"/>
</dbReference>
<dbReference type="InterPro" id="IPR015943">
    <property type="entry name" value="WD40/YVTN_repeat-like_dom_sf"/>
</dbReference>
<proteinExistence type="predicted"/>
<feature type="repeat" description="WD" evidence="3">
    <location>
        <begin position="271"/>
        <end position="312"/>
    </location>
</feature>
<dbReference type="PROSITE" id="PS50082">
    <property type="entry name" value="WD_REPEATS_2"/>
    <property type="match status" value="1"/>
</dbReference>
<evidence type="ECO:0000256" key="2">
    <source>
        <dbReference type="ARBA" id="ARBA00022737"/>
    </source>
</evidence>
<protein>
    <recommendedName>
        <fullName evidence="6">Guanine nucleotide-binding protein subunit beta-like protein 1</fullName>
    </recommendedName>
</protein>
<keyword evidence="5" id="KW-1185">Reference proteome</keyword>
<name>A0A9P0DPL1_PHACE</name>
<gene>
    <name evidence="4" type="ORF">PHAECO_LOCUS8248</name>
</gene>
<dbReference type="InterPro" id="IPR001680">
    <property type="entry name" value="WD40_rpt"/>
</dbReference>
<evidence type="ECO:0000256" key="3">
    <source>
        <dbReference type="PROSITE-ProRule" id="PRU00221"/>
    </source>
</evidence>
<evidence type="ECO:0000256" key="1">
    <source>
        <dbReference type="ARBA" id="ARBA00022574"/>
    </source>
</evidence>
<dbReference type="AlphaFoldDB" id="A0A9P0DPL1"/>
<reference evidence="4" key="2">
    <citation type="submission" date="2022-10" db="EMBL/GenBank/DDBJ databases">
        <authorList>
            <consortium name="ENA_rothamsted_submissions"/>
            <consortium name="culmorum"/>
            <person name="King R."/>
        </authorList>
    </citation>
    <scope>NUCLEOTIDE SEQUENCE</scope>
</reference>
<dbReference type="Pfam" id="PF00400">
    <property type="entry name" value="WD40"/>
    <property type="match status" value="2"/>
</dbReference>
<dbReference type="OrthoDB" id="7668193at2759"/>
<sequence length="312" mass="34940">MAILPPDPVFCFKGDMGYIHNLSFCTRGNQFVSHILAATEKGIVYFWDLETNRLQHKQEMGGSLQAIHSIDFRIITQEKTGSINLWSVNGSSYEITDTTKCTSGYCKSILVNESLIVSDEKGTVEILDINNLEKIGVLKPDISAHGHIMALEKVMIDDKVYIMAGYETGDIILWDLNTFKPCGHLKLHEQITSLTFDPCTRRGVCGNSSNALQMFTIDKDFNMSLKLELSLTNEGCNIVKLRPDKKILVSGGWDGRLRMFSWKTLRILAVLAEHKGPITDVQFSPHVVKYWNSNIMAASGADGIISLWSLYN</sequence>
<dbReference type="SMART" id="SM00320">
    <property type="entry name" value="WD40"/>
    <property type="match status" value="5"/>
</dbReference>
<reference evidence="4" key="1">
    <citation type="submission" date="2022-01" db="EMBL/GenBank/DDBJ databases">
        <authorList>
            <person name="King R."/>
        </authorList>
    </citation>
    <scope>NUCLEOTIDE SEQUENCE</scope>
</reference>
<accession>A0A9P0DPL1</accession>
<dbReference type="PROSITE" id="PS50294">
    <property type="entry name" value="WD_REPEATS_REGION"/>
    <property type="match status" value="1"/>
</dbReference>
<dbReference type="EMBL" id="OU896710">
    <property type="protein sequence ID" value="CAH1163155.1"/>
    <property type="molecule type" value="Genomic_DNA"/>
</dbReference>
<dbReference type="InterPro" id="IPR036322">
    <property type="entry name" value="WD40_repeat_dom_sf"/>
</dbReference>
<evidence type="ECO:0000313" key="5">
    <source>
        <dbReference type="Proteomes" id="UP001153737"/>
    </source>
</evidence>
<dbReference type="Proteomes" id="UP001153737">
    <property type="component" value="Chromosome 4"/>
</dbReference>
<dbReference type="Gene3D" id="2.130.10.10">
    <property type="entry name" value="YVTN repeat-like/Quinoprotein amine dehydrogenase"/>
    <property type="match status" value="2"/>
</dbReference>
<evidence type="ECO:0008006" key="6">
    <source>
        <dbReference type="Google" id="ProtNLM"/>
    </source>
</evidence>
<dbReference type="SUPFAM" id="SSF50978">
    <property type="entry name" value="WD40 repeat-like"/>
    <property type="match status" value="1"/>
</dbReference>
<keyword evidence="2" id="KW-0677">Repeat</keyword>
<organism evidence="4 5">
    <name type="scientific">Phaedon cochleariae</name>
    <name type="common">Mustard beetle</name>
    <dbReference type="NCBI Taxonomy" id="80249"/>
    <lineage>
        <taxon>Eukaryota</taxon>
        <taxon>Metazoa</taxon>
        <taxon>Ecdysozoa</taxon>
        <taxon>Arthropoda</taxon>
        <taxon>Hexapoda</taxon>
        <taxon>Insecta</taxon>
        <taxon>Pterygota</taxon>
        <taxon>Neoptera</taxon>
        <taxon>Endopterygota</taxon>
        <taxon>Coleoptera</taxon>
        <taxon>Polyphaga</taxon>
        <taxon>Cucujiformia</taxon>
        <taxon>Chrysomeloidea</taxon>
        <taxon>Chrysomelidae</taxon>
        <taxon>Chrysomelinae</taxon>
        <taxon>Chrysomelini</taxon>
        <taxon>Phaedon</taxon>
    </lineage>
</organism>
<keyword evidence="1 3" id="KW-0853">WD repeat</keyword>
<dbReference type="PANTHER" id="PTHR19854">
    <property type="entry name" value="TRANSDUCIN BETA-LIKE 3"/>
    <property type="match status" value="1"/>
</dbReference>